<dbReference type="GO" id="GO:0005737">
    <property type="term" value="C:cytoplasm"/>
    <property type="evidence" value="ECO:0007669"/>
    <property type="project" value="UniProtKB-SubCell"/>
</dbReference>
<dbReference type="EMBL" id="MEZY01000011">
    <property type="protein sequence ID" value="OGD65441.1"/>
    <property type="molecule type" value="Genomic_DNA"/>
</dbReference>
<dbReference type="Pfam" id="PF02875">
    <property type="entry name" value="Mur_ligase_C"/>
    <property type="match status" value="1"/>
</dbReference>
<comment type="caution">
    <text evidence="12">The sequence shown here is derived from an EMBL/GenBank/DDBJ whole genome shotgun (WGS) entry which is preliminary data.</text>
</comment>
<comment type="subcellular location">
    <subcellularLocation>
        <location evidence="9">Cytoplasm</location>
    </subcellularLocation>
</comment>
<dbReference type="PANTHER" id="PTHR23135:SF4">
    <property type="entry name" value="UDP-N-ACETYLMURAMOYL-L-ALANYL-D-GLUTAMATE--2,6-DIAMINOPIMELATE LIGASE MURE HOMOLOG, CHLOROPLASTIC"/>
    <property type="match status" value="1"/>
</dbReference>
<evidence type="ECO:0000259" key="11">
    <source>
        <dbReference type="Pfam" id="PF08245"/>
    </source>
</evidence>
<dbReference type="Gene3D" id="3.90.190.20">
    <property type="entry name" value="Mur ligase, C-terminal domain"/>
    <property type="match status" value="1"/>
</dbReference>
<evidence type="ECO:0000313" key="12">
    <source>
        <dbReference type="EMBL" id="OGD65441.1"/>
    </source>
</evidence>
<comment type="similarity">
    <text evidence="1">Belongs to the MurCDEF family. MurE subfamily.</text>
</comment>
<dbReference type="SUPFAM" id="SSF53623">
    <property type="entry name" value="MurD-like peptide ligases, catalytic domain"/>
    <property type="match status" value="1"/>
</dbReference>
<evidence type="ECO:0008006" key="14">
    <source>
        <dbReference type="Google" id="ProtNLM"/>
    </source>
</evidence>
<feature type="domain" description="Mur ligase C-terminal" evidence="10">
    <location>
        <begin position="269"/>
        <end position="410"/>
    </location>
</feature>
<evidence type="ECO:0000256" key="9">
    <source>
        <dbReference type="RuleBase" id="RU004135"/>
    </source>
</evidence>
<comment type="pathway">
    <text evidence="9">Cell wall biogenesis; peptidoglycan biosynthesis.</text>
</comment>
<dbReference type="PROSITE" id="PS01011">
    <property type="entry name" value="FOLYLPOLYGLU_SYNT_1"/>
    <property type="match status" value="1"/>
</dbReference>
<reference evidence="12 13" key="1">
    <citation type="journal article" date="2016" name="Nat. Commun.">
        <title>Thousands of microbial genomes shed light on interconnected biogeochemical processes in an aquifer system.</title>
        <authorList>
            <person name="Anantharaman K."/>
            <person name="Brown C.T."/>
            <person name="Hug L.A."/>
            <person name="Sharon I."/>
            <person name="Castelle C.J."/>
            <person name="Probst A.J."/>
            <person name="Thomas B.C."/>
            <person name="Singh A."/>
            <person name="Wilkins M.J."/>
            <person name="Karaoz U."/>
            <person name="Brodie E.L."/>
            <person name="Williams K.H."/>
            <person name="Hubbard S.S."/>
            <person name="Banfield J.F."/>
        </authorList>
    </citation>
    <scope>NUCLEOTIDE SEQUENCE [LARGE SCALE GENOMIC DNA]</scope>
</reference>
<dbReference type="STRING" id="1797472.A2215_03590"/>
<keyword evidence="9" id="KW-0132">Cell division</keyword>
<dbReference type="GO" id="GO:0051301">
    <property type="term" value="P:cell division"/>
    <property type="evidence" value="ECO:0007669"/>
    <property type="project" value="UniProtKB-KW"/>
</dbReference>
<proteinExistence type="inferred from homology"/>
<name>A0A1F5EDL0_9BACT</name>
<keyword evidence="6 9" id="KW-0133">Cell shape</keyword>
<keyword evidence="3" id="KW-0436">Ligase</keyword>
<dbReference type="InterPro" id="IPR036565">
    <property type="entry name" value="Mur-like_cat_sf"/>
</dbReference>
<keyword evidence="2" id="KW-0963">Cytoplasm</keyword>
<dbReference type="PANTHER" id="PTHR23135">
    <property type="entry name" value="MUR LIGASE FAMILY MEMBER"/>
    <property type="match status" value="1"/>
</dbReference>
<protein>
    <recommendedName>
        <fullName evidence="14">UDP-N-acetylmuramyl-tripeptide synthetase</fullName>
    </recommendedName>
</protein>
<dbReference type="GO" id="GO:0005524">
    <property type="term" value="F:ATP binding"/>
    <property type="evidence" value="ECO:0007669"/>
    <property type="project" value="UniProtKB-KW"/>
</dbReference>
<evidence type="ECO:0000313" key="13">
    <source>
        <dbReference type="Proteomes" id="UP000178583"/>
    </source>
</evidence>
<sequence>MKHFLSKFLSQNTKNKLHKVEASLAAARHGYPARKIKVIGVTGTKGKTTVCNMIASVLDAAGIKNAMETTINTKIGDVITPHKVKDKWVTTPPSSVLQKFLATAVREKCEVAVLEVTSQAIDQHRIHGIDFDLLVYTNLSHEHLEYHGTKENYLNAKLKVFKDNPEAISVVNADDADWKSFHSQRAKEKFLYSIKKPVEHGLVARKILTSSADVTFTAAFDDGQATVKLAMPGIFNVQNALAAFTVGIALGLEPDKIKGGLENIKGVTGRMEAIRVSRKQDFTVIVDYAHNADSLKNVYETVKDGLSKTDGRIIAVLGATGRRDKTKRPIMGALAGYYADLVVFTNEDPYDEDPMSIVEEVAEGIFKGGKKKHQWRLNRNYWKVLDREQAIKKALKEARKNDVVIITGKGAEEVMAVGLHEFIPFSDRKIVRAELERLFG</sequence>
<dbReference type="GO" id="GO:0008360">
    <property type="term" value="P:regulation of cell shape"/>
    <property type="evidence" value="ECO:0007669"/>
    <property type="project" value="UniProtKB-KW"/>
</dbReference>
<dbReference type="UniPathway" id="UPA00219"/>
<dbReference type="NCBIfam" id="TIGR01085">
    <property type="entry name" value="murE"/>
    <property type="match status" value="1"/>
</dbReference>
<dbReference type="AlphaFoldDB" id="A0A1F5EDL0"/>
<keyword evidence="4" id="KW-0547">Nucleotide-binding</keyword>
<dbReference type="InterPro" id="IPR036615">
    <property type="entry name" value="Mur_ligase_C_dom_sf"/>
</dbReference>
<keyword evidence="9" id="KW-0131">Cell cycle</keyword>
<keyword evidence="8 9" id="KW-0961">Cell wall biogenesis/degradation</keyword>
<evidence type="ECO:0000256" key="6">
    <source>
        <dbReference type="ARBA" id="ARBA00022960"/>
    </source>
</evidence>
<dbReference type="NCBIfam" id="NF001126">
    <property type="entry name" value="PRK00139.1-4"/>
    <property type="match status" value="1"/>
</dbReference>
<dbReference type="InterPro" id="IPR018109">
    <property type="entry name" value="Folylpolyglutamate_synth_CS"/>
</dbReference>
<gene>
    <name evidence="12" type="ORF">A2215_03590</name>
</gene>
<dbReference type="GO" id="GO:0004326">
    <property type="term" value="F:tetrahydrofolylpolyglutamate synthase activity"/>
    <property type="evidence" value="ECO:0007669"/>
    <property type="project" value="InterPro"/>
</dbReference>
<dbReference type="GO" id="GO:0009252">
    <property type="term" value="P:peptidoglycan biosynthetic process"/>
    <property type="evidence" value="ECO:0007669"/>
    <property type="project" value="UniProtKB-UniPathway"/>
</dbReference>
<dbReference type="InterPro" id="IPR005761">
    <property type="entry name" value="UDP-N-AcMur-Glu-dNH2Pim_ligase"/>
</dbReference>
<organism evidence="12 13">
    <name type="scientific">Candidatus Berkelbacteria bacterium RIFOXYA2_FULL_43_10</name>
    <dbReference type="NCBI Taxonomy" id="1797472"/>
    <lineage>
        <taxon>Bacteria</taxon>
        <taxon>Candidatus Berkelbacteria</taxon>
    </lineage>
</organism>
<evidence type="ECO:0000256" key="5">
    <source>
        <dbReference type="ARBA" id="ARBA00022840"/>
    </source>
</evidence>
<dbReference type="Pfam" id="PF08245">
    <property type="entry name" value="Mur_ligase_M"/>
    <property type="match status" value="1"/>
</dbReference>
<keyword evidence="7 9" id="KW-0573">Peptidoglycan synthesis</keyword>
<evidence type="ECO:0000256" key="1">
    <source>
        <dbReference type="ARBA" id="ARBA00005898"/>
    </source>
</evidence>
<dbReference type="Gene3D" id="3.40.1190.10">
    <property type="entry name" value="Mur-like, catalytic domain"/>
    <property type="match status" value="1"/>
</dbReference>
<evidence type="ECO:0000256" key="4">
    <source>
        <dbReference type="ARBA" id="ARBA00022741"/>
    </source>
</evidence>
<dbReference type="InterPro" id="IPR004101">
    <property type="entry name" value="Mur_ligase_C"/>
</dbReference>
<dbReference type="InterPro" id="IPR013221">
    <property type="entry name" value="Mur_ligase_cen"/>
</dbReference>
<keyword evidence="5" id="KW-0067">ATP-binding</keyword>
<dbReference type="SUPFAM" id="SSF53244">
    <property type="entry name" value="MurD-like peptide ligases, peptide-binding domain"/>
    <property type="match status" value="1"/>
</dbReference>
<evidence type="ECO:0000256" key="8">
    <source>
        <dbReference type="ARBA" id="ARBA00023316"/>
    </source>
</evidence>
<dbReference type="Proteomes" id="UP000178583">
    <property type="component" value="Unassembled WGS sequence"/>
</dbReference>
<evidence type="ECO:0000256" key="3">
    <source>
        <dbReference type="ARBA" id="ARBA00022598"/>
    </source>
</evidence>
<evidence type="ECO:0000256" key="7">
    <source>
        <dbReference type="ARBA" id="ARBA00022984"/>
    </source>
</evidence>
<feature type="domain" description="Mur ligase central" evidence="11">
    <location>
        <begin position="41"/>
        <end position="246"/>
    </location>
</feature>
<evidence type="ECO:0000259" key="10">
    <source>
        <dbReference type="Pfam" id="PF02875"/>
    </source>
</evidence>
<dbReference type="GO" id="GO:0071555">
    <property type="term" value="P:cell wall organization"/>
    <property type="evidence" value="ECO:0007669"/>
    <property type="project" value="UniProtKB-KW"/>
</dbReference>
<accession>A0A1F5EDL0</accession>
<evidence type="ECO:0000256" key="2">
    <source>
        <dbReference type="ARBA" id="ARBA00022490"/>
    </source>
</evidence>